<feature type="domain" description="Intradiol ring-cleavage dioxygenases" evidence="5">
    <location>
        <begin position="97"/>
        <end position="208"/>
    </location>
</feature>
<keyword evidence="7" id="KW-1185">Reference proteome</keyword>
<evidence type="ECO:0000313" key="7">
    <source>
        <dbReference type="Proteomes" id="UP000636453"/>
    </source>
</evidence>
<keyword evidence="2" id="KW-0223">Dioxygenase</keyword>
<evidence type="ECO:0000256" key="4">
    <source>
        <dbReference type="SAM" id="MobiDB-lite"/>
    </source>
</evidence>
<dbReference type="PANTHER" id="PTHR33711">
    <property type="entry name" value="DIOXYGENASE, PUTATIVE (AFU_ORTHOLOGUE AFUA_2G02910)-RELATED"/>
    <property type="match status" value="1"/>
</dbReference>
<evidence type="ECO:0000256" key="3">
    <source>
        <dbReference type="ARBA" id="ARBA00023002"/>
    </source>
</evidence>
<feature type="region of interest" description="Disordered" evidence="4">
    <location>
        <begin position="1"/>
        <end position="29"/>
    </location>
</feature>
<sequence length="257" mass="27245">MAGRVAGDGHGVRLTPAAAGTSVPEPHPEPDMPLRSLFAAAVLVPAIAAGSGAGTRDDRADAVVRATLPVIGHACEGCEAVFDGMPATIPSRARIAPADQPGAPMTVSGRVLDRSGRARAGVIVYAYQTDHAGRYPKPRAASDAGAMRHGRLRAWVRSDAQGRYAFDTIRPGAYPGEDIPEHIHMQVVEPGCFTYFIDDVVFRDDPRLTPAQERQLVQGVGGAGLVVPRRSGDGVWQVERDIVLGQGVPGYRECRAR</sequence>
<keyword evidence="3" id="KW-0560">Oxidoreductase</keyword>
<dbReference type="GO" id="GO:0016702">
    <property type="term" value="F:oxidoreductase activity, acting on single donors with incorporation of molecular oxygen, incorporation of two atoms of oxygen"/>
    <property type="evidence" value="ECO:0007669"/>
    <property type="project" value="InterPro"/>
</dbReference>
<protein>
    <recommendedName>
        <fullName evidence="5">Intradiol ring-cleavage dioxygenases domain-containing protein</fullName>
    </recommendedName>
</protein>
<proteinExistence type="inferred from homology"/>
<evidence type="ECO:0000313" key="6">
    <source>
        <dbReference type="EMBL" id="GHE36439.1"/>
    </source>
</evidence>
<dbReference type="AlphaFoldDB" id="A0A918Z561"/>
<comment type="caution">
    <text evidence="6">The sequence shown here is derived from an EMBL/GenBank/DDBJ whole genome shotgun (WGS) entry which is preliminary data.</text>
</comment>
<dbReference type="Pfam" id="PF00775">
    <property type="entry name" value="Dioxygenase_C"/>
    <property type="match status" value="1"/>
</dbReference>
<dbReference type="EMBL" id="BNCF01000009">
    <property type="protein sequence ID" value="GHE36439.1"/>
    <property type="molecule type" value="Genomic_DNA"/>
</dbReference>
<dbReference type="SUPFAM" id="SSF49482">
    <property type="entry name" value="Aromatic compound dioxygenase"/>
    <property type="match status" value="1"/>
</dbReference>
<evidence type="ECO:0000256" key="1">
    <source>
        <dbReference type="ARBA" id="ARBA00007825"/>
    </source>
</evidence>
<comment type="similarity">
    <text evidence="1">Belongs to the intradiol ring-cleavage dioxygenase family.</text>
</comment>
<dbReference type="InterPro" id="IPR050770">
    <property type="entry name" value="Intradiol_RC_Dioxygenase"/>
</dbReference>
<evidence type="ECO:0000256" key="2">
    <source>
        <dbReference type="ARBA" id="ARBA00022964"/>
    </source>
</evidence>
<gene>
    <name evidence="6" type="ORF">GCM10007167_18290</name>
</gene>
<reference evidence="6" key="1">
    <citation type="journal article" date="2014" name="Int. J. Syst. Evol. Microbiol.">
        <title>Complete genome sequence of Corynebacterium casei LMG S-19264T (=DSM 44701T), isolated from a smear-ripened cheese.</title>
        <authorList>
            <consortium name="US DOE Joint Genome Institute (JGI-PGF)"/>
            <person name="Walter F."/>
            <person name="Albersmeier A."/>
            <person name="Kalinowski J."/>
            <person name="Ruckert C."/>
        </authorList>
    </citation>
    <scope>NUCLEOTIDE SEQUENCE</scope>
    <source>
        <strain evidence="6">KCTC 32020</strain>
    </source>
</reference>
<dbReference type="PANTHER" id="PTHR33711:SF10">
    <property type="entry name" value="INTRADIOL RING-CLEAVAGE DIOXYGENASES DOMAIN-CONTAINING PROTEIN"/>
    <property type="match status" value="1"/>
</dbReference>
<dbReference type="Gene3D" id="2.60.130.10">
    <property type="entry name" value="Aromatic compound dioxygenase"/>
    <property type="match status" value="1"/>
</dbReference>
<accession>A0A918Z561</accession>
<name>A0A918Z561_9GAMM</name>
<dbReference type="InterPro" id="IPR015889">
    <property type="entry name" value="Intradiol_dOase_core"/>
</dbReference>
<dbReference type="GO" id="GO:0008199">
    <property type="term" value="F:ferric iron binding"/>
    <property type="evidence" value="ECO:0007669"/>
    <property type="project" value="InterPro"/>
</dbReference>
<organism evidence="6 7">
    <name type="scientific">Vulcaniibacterium thermophilum</name>
    <dbReference type="NCBI Taxonomy" id="1169913"/>
    <lineage>
        <taxon>Bacteria</taxon>
        <taxon>Pseudomonadati</taxon>
        <taxon>Pseudomonadota</taxon>
        <taxon>Gammaproteobacteria</taxon>
        <taxon>Lysobacterales</taxon>
        <taxon>Lysobacteraceae</taxon>
        <taxon>Vulcaniibacterium</taxon>
    </lineage>
</organism>
<dbReference type="Proteomes" id="UP000636453">
    <property type="component" value="Unassembled WGS sequence"/>
</dbReference>
<reference evidence="6" key="2">
    <citation type="submission" date="2020-09" db="EMBL/GenBank/DDBJ databases">
        <authorList>
            <person name="Sun Q."/>
            <person name="Kim S."/>
        </authorList>
    </citation>
    <scope>NUCLEOTIDE SEQUENCE</scope>
    <source>
        <strain evidence="6">KCTC 32020</strain>
    </source>
</reference>
<evidence type="ECO:0000259" key="5">
    <source>
        <dbReference type="Pfam" id="PF00775"/>
    </source>
</evidence>
<dbReference type="InterPro" id="IPR000627">
    <property type="entry name" value="Intradiol_dOase_C"/>
</dbReference>